<keyword evidence="2" id="KW-1185">Reference proteome</keyword>
<sequence length="206" mass="24082">MTTRIERMVFNYGTTNRTDYRNYDIKKSEPTVYKPKTKKEKRVPYLGKDSETVTEYKAKNIPFNLLWKPKPIIRTKPTDVPLKYDKIKDEEREESQRTRPRLVMTPAVSLDDVTDATARDIVCRDMYVSTWSHDSQLALALPAVRAVAAPLPSHPTPANPIRLPRLAPPVVPPEWRRETVEWDRRQLRGHVDPDHLFWQAFDPYKS</sequence>
<protein>
    <submittedName>
        <fullName evidence="1">Uncharacterized protein</fullName>
    </submittedName>
</protein>
<proteinExistence type="predicted"/>
<dbReference type="EMBL" id="CM046103">
    <property type="protein sequence ID" value="KAI8427467.1"/>
    <property type="molecule type" value="Genomic_DNA"/>
</dbReference>
<reference evidence="1 2" key="1">
    <citation type="journal article" date="2022" name="Genome Biol. Evol.">
        <title>The Spruce Budworm Genome: Reconstructing the Evolutionary History of Antifreeze Proteins.</title>
        <authorList>
            <person name="Beliveau C."/>
            <person name="Gagne P."/>
            <person name="Picq S."/>
            <person name="Vernygora O."/>
            <person name="Keeling C.I."/>
            <person name="Pinkney K."/>
            <person name="Doucet D."/>
            <person name="Wen F."/>
            <person name="Johnston J.S."/>
            <person name="Maaroufi H."/>
            <person name="Boyle B."/>
            <person name="Laroche J."/>
            <person name="Dewar K."/>
            <person name="Juretic N."/>
            <person name="Blackburn G."/>
            <person name="Nisole A."/>
            <person name="Brunet B."/>
            <person name="Brandao M."/>
            <person name="Lumley L."/>
            <person name="Duan J."/>
            <person name="Quan G."/>
            <person name="Lucarotti C.J."/>
            <person name="Roe A.D."/>
            <person name="Sperling F.A.H."/>
            <person name="Levesque R.C."/>
            <person name="Cusson M."/>
        </authorList>
    </citation>
    <scope>NUCLEOTIDE SEQUENCE [LARGE SCALE GENOMIC DNA]</scope>
    <source>
        <strain evidence="1">Glfc:IPQL:Cfum</strain>
    </source>
</reference>
<dbReference type="Proteomes" id="UP001064048">
    <property type="component" value="Chromosome 3"/>
</dbReference>
<organism evidence="1 2">
    <name type="scientific">Choristoneura fumiferana</name>
    <name type="common">Spruce budworm moth</name>
    <name type="synonym">Archips fumiferana</name>
    <dbReference type="NCBI Taxonomy" id="7141"/>
    <lineage>
        <taxon>Eukaryota</taxon>
        <taxon>Metazoa</taxon>
        <taxon>Ecdysozoa</taxon>
        <taxon>Arthropoda</taxon>
        <taxon>Hexapoda</taxon>
        <taxon>Insecta</taxon>
        <taxon>Pterygota</taxon>
        <taxon>Neoptera</taxon>
        <taxon>Endopterygota</taxon>
        <taxon>Lepidoptera</taxon>
        <taxon>Glossata</taxon>
        <taxon>Ditrysia</taxon>
        <taxon>Tortricoidea</taxon>
        <taxon>Tortricidae</taxon>
        <taxon>Tortricinae</taxon>
        <taxon>Choristoneura</taxon>
    </lineage>
</organism>
<accession>A0ACC0JTH5</accession>
<evidence type="ECO:0000313" key="1">
    <source>
        <dbReference type="EMBL" id="KAI8427467.1"/>
    </source>
</evidence>
<evidence type="ECO:0000313" key="2">
    <source>
        <dbReference type="Proteomes" id="UP001064048"/>
    </source>
</evidence>
<name>A0ACC0JTH5_CHOFU</name>
<comment type="caution">
    <text evidence="1">The sequence shown here is derived from an EMBL/GenBank/DDBJ whole genome shotgun (WGS) entry which is preliminary data.</text>
</comment>
<gene>
    <name evidence="1" type="ORF">MSG28_002000</name>
</gene>